<feature type="transmembrane region" description="Helical" evidence="5">
    <location>
        <begin position="75"/>
        <end position="96"/>
    </location>
</feature>
<keyword evidence="3 5" id="KW-1133">Transmembrane helix</keyword>
<accession>A0A937FUM8</accession>
<evidence type="ECO:0000256" key="4">
    <source>
        <dbReference type="ARBA" id="ARBA00023136"/>
    </source>
</evidence>
<dbReference type="Gene3D" id="1.20.1420.30">
    <property type="entry name" value="NCX, central ion-binding region"/>
    <property type="match status" value="1"/>
</dbReference>
<feature type="transmembrane region" description="Helical" evidence="5">
    <location>
        <begin position="40"/>
        <end position="63"/>
    </location>
</feature>
<dbReference type="RefSeq" id="WP_202854332.1">
    <property type="nucleotide sequence ID" value="NZ_JAEUGD010000001.1"/>
</dbReference>
<dbReference type="GO" id="GO:0005886">
    <property type="term" value="C:plasma membrane"/>
    <property type="evidence" value="ECO:0007669"/>
    <property type="project" value="TreeGrafter"/>
</dbReference>
<evidence type="ECO:0000313" key="7">
    <source>
        <dbReference type="EMBL" id="MBL6444792.1"/>
    </source>
</evidence>
<dbReference type="AlphaFoldDB" id="A0A937FUM8"/>
<dbReference type="Pfam" id="PF01699">
    <property type="entry name" value="Na_Ca_ex"/>
    <property type="match status" value="2"/>
</dbReference>
<dbReference type="EMBL" id="JAEUGD010000001">
    <property type="protein sequence ID" value="MBL6444792.1"/>
    <property type="molecule type" value="Genomic_DNA"/>
</dbReference>
<dbReference type="InterPro" id="IPR044880">
    <property type="entry name" value="NCX_ion-bd_dom_sf"/>
</dbReference>
<reference evidence="7" key="1">
    <citation type="submission" date="2021-01" db="EMBL/GenBank/DDBJ databases">
        <title>Fulvivirga kasyanovii gen. nov., sp nov., a novel member of the phylum Bacteroidetes isolated from seawater in a mussel farm.</title>
        <authorList>
            <person name="Zhao L.-H."/>
            <person name="Wang Z.-J."/>
        </authorList>
    </citation>
    <scope>NUCLEOTIDE SEQUENCE</scope>
    <source>
        <strain evidence="7">29W222</strain>
    </source>
</reference>
<evidence type="ECO:0000256" key="1">
    <source>
        <dbReference type="ARBA" id="ARBA00004141"/>
    </source>
</evidence>
<dbReference type="NCBIfam" id="TIGR00367">
    <property type="entry name" value="calcium/sodium antiporter"/>
    <property type="match status" value="1"/>
</dbReference>
<name>A0A937FUM8_9BACT</name>
<feature type="transmembrane region" description="Helical" evidence="5">
    <location>
        <begin position="246"/>
        <end position="268"/>
    </location>
</feature>
<gene>
    <name evidence="7" type="ORF">JMN32_00625</name>
</gene>
<evidence type="ECO:0000256" key="2">
    <source>
        <dbReference type="ARBA" id="ARBA00022692"/>
    </source>
</evidence>
<evidence type="ECO:0000256" key="5">
    <source>
        <dbReference type="SAM" id="Phobius"/>
    </source>
</evidence>
<keyword evidence="8" id="KW-1185">Reference proteome</keyword>
<sequence>MTLLLYFALIILGFVLLIKGAGALVGGASSLAKKFNISELAIGLTIVALGTSAPELVVNIISGTEGHSDVVFGNIIGSNIFNLFLILGVSGSIYPLVVQRNTVLKELPFSLFITLLLFYLINDTMFEKGTSDQLNFFDAVILAILFGIFLAYVFLSMKSSPSGEESNIKIYGGLGTALRIIGGLAGLVLGGKLVVDNAVEIARIFDVSEKLIGLTIIAAGTSLPELATSAVAAYKKQADIAIGNVIGSNIFNILFVLGITGLITPLQYDPALNIDFYILLGGGVLLLLFMFTINKKKLDRWEAFLYLLTFIAYMVFLFMRK</sequence>
<organism evidence="7 8">
    <name type="scientific">Fulvivirga marina</name>
    <dbReference type="NCBI Taxonomy" id="2494733"/>
    <lineage>
        <taxon>Bacteria</taxon>
        <taxon>Pseudomonadati</taxon>
        <taxon>Bacteroidota</taxon>
        <taxon>Cytophagia</taxon>
        <taxon>Cytophagales</taxon>
        <taxon>Fulvivirgaceae</taxon>
        <taxon>Fulvivirga</taxon>
    </lineage>
</organism>
<dbReference type="Proteomes" id="UP000614216">
    <property type="component" value="Unassembled WGS sequence"/>
</dbReference>
<evidence type="ECO:0000259" key="6">
    <source>
        <dbReference type="Pfam" id="PF01699"/>
    </source>
</evidence>
<evidence type="ECO:0000256" key="3">
    <source>
        <dbReference type="ARBA" id="ARBA00022989"/>
    </source>
</evidence>
<dbReference type="GO" id="GO:0008273">
    <property type="term" value="F:calcium, potassium:sodium antiporter activity"/>
    <property type="evidence" value="ECO:0007669"/>
    <property type="project" value="TreeGrafter"/>
</dbReference>
<feature type="transmembrane region" description="Helical" evidence="5">
    <location>
        <begin position="303"/>
        <end position="319"/>
    </location>
</feature>
<dbReference type="GO" id="GO:0005262">
    <property type="term" value="F:calcium channel activity"/>
    <property type="evidence" value="ECO:0007669"/>
    <property type="project" value="TreeGrafter"/>
</dbReference>
<comment type="subcellular location">
    <subcellularLocation>
        <location evidence="1">Membrane</location>
        <topology evidence="1">Multi-pass membrane protein</topology>
    </subcellularLocation>
</comment>
<feature type="domain" description="Sodium/calcium exchanger membrane region" evidence="6">
    <location>
        <begin position="179"/>
        <end position="319"/>
    </location>
</feature>
<feature type="domain" description="Sodium/calcium exchanger membrane region" evidence="6">
    <location>
        <begin position="6"/>
        <end position="154"/>
    </location>
</feature>
<feature type="transmembrane region" description="Helical" evidence="5">
    <location>
        <begin position="274"/>
        <end position="291"/>
    </location>
</feature>
<protein>
    <submittedName>
        <fullName evidence="7">Calcium/sodium antiporter</fullName>
    </submittedName>
</protein>
<feature type="transmembrane region" description="Helical" evidence="5">
    <location>
        <begin position="211"/>
        <end position="234"/>
    </location>
</feature>
<keyword evidence="2 5" id="KW-0812">Transmembrane</keyword>
<proteinExistence type="predicted"/>
<dbReference type="GO" id="GO:0006874">
    <property type="term" value="P:intracellular calcium ion homeostasis"/>
    <property type="evidence" value="ECO:0007669"/>
    <property type="project" value="TreeGrafter"/>
</dbReference>
<dbReference type="InterPro" id="IPR004837">
    <property type="entry name" value="NaCa_Exmemb"/>
</dbReference>
<dbReference type="PANTHER" id="PTHR10846:SF8">
    <property type="entry name" value="INNER MEMBRANE PROTEIN YRBG"/>
    <property type="match status" value="1"/>
</dbReference>
<dbReference type="PANTHER" id="PTHR10846">
    <property type="entry name" value="SODIUM/POTASSIUM/CALCIUM EXCHANGER"/>
    <property type="match status" value="1"/>
</dbReference>
<feature type="transmembrane region" description="Helical" evidence="5">
    <location>
        <begin position="134"/>
        <end position="156"/>
    </location>
</feature>
<keyword evidence="4 5" id="KW-0472">Membrane</keyword>
<feature type="transmembrane region" description="Helical" evidence="5">
    <location>
        <begin position="168"/>
        <end position="191"/>
    </location>
</feature>
<feature type="transmembrane region" description="Helical" evidence="5">
    <location>
        <begin position="6"/>
        <end position="28"/>
    </location>
</feature>
<evidence type="ECO:0000313" key="8">
    <source>
        <dbReference type="Proteomes" id="UP000614216"/>
    </source>
</evidence>
<comment type="caution">
    <text evidence="7">The sequence shown here is derived from an EMBL/GenBank/DDBJ whole genome shotgun (WGS) entry which is preliminary data.</text>
</comment>
<dbReference type="InterPro" id="IPR004481">
    <property type="entry name" value="K/Na/Ca-exchanger"/>
</dbReference>
<feature type="transmembrane region" description="Helical" evidence="5">
    <location>
        <begin position="103"/>
        <end position="122"/>
    </location>
</feature>